<organism evidence="1 2">
    <name type="scientific">Candidatus Mediterraneibacter gallistercoris</name>
    <dbReference type="NCBI Taxonomy" id="2838671"/>
    <lineage>
        <taxon>Bacteria</taxon>
        <taxon>Bacillati</taxon>
        <taxon>Bacillota</taxon>
        <taxon>Clostridia</taxon>
        <taxon>Lachnospirales</taxon>
        <taxon>Lachnospiraceae</taxon>
        <taxon>Mediterraneibacter</taxon>
    </lineage>
</organism>
<evidence type="ECO:0000313" key="1">
    <source>
        <dbReference type="EMBL" id="HJC42739.1"/>
    </source>
</evidence>
<comment type="caution">
    <text evidence="1">The sequence shown here is derived from an EMBL/GenBank/DDBJ whole genome shotgun (WGS) entry which is preliminary data.</text>
</comment>
<name>A0A9D2P3D1_9FIRM</name>
<dbReference type="AlphaFoldDB" id="A0A9D2P3D1"/>
<gene>
    <name evidence="1" type="ORF">H9756_03510</name>
</gene>
<dbReference type="EMBL" id="DWWI01000077">
    <property type="protein sequence ID" value="HJC42739.1"/>
    <property type="molecule type" value="Genomic_DNA"/>
</dbReference>
<evidence type="ECO:0000313" key="2">
    <source>
        <dbReference type="Proteomes" id="UP000823895"/>
    </source>
</evidence>
<reference evidence="1" key="2">
    <citation type="submission" date="2021-04" db="EMBL/GenBank/DDBJ databases">
        <authorList>
            <person name="Gilroy R."/>
        </authorList>
    </citation>
    <scope>NUCLEOTIDE SEQUENCE</scope>
    <source>
        <strain evidence="1">CHK165-2605</strain>
    </source>
</reference>
<accession>A0A9D2P3D1</accession>
<protein>
    <submittedName>
        <fullName evidence="1">2-ketoisovalerate ferredoxin oxidoreductase</fullName>
    </submittedName>
</protein>
<dbReference type="Proteomes" id="UP000823895">
    <property type="component" value="Unassembled WGS sequence"/>
</dbReference>
<reference evidence="1" key="1">
    <citation type="journal article" date="2021" name="PeerJ">
        <title>Extensive microbial diversity within the chicken gut microbiome revealed by metagenomics and culture.</title>
        <authorList>
            <person name="Gilroy R."/>
            <person name="Ravi A."/>
            <person name="Getino M."/>
            <person name="Pursley I."/>
            <person name="Horton D.L."/>
            <person name="Alikhan N.F."/>
            <person name="Baker D."/>
            <person name="Gharbi K."/>
            <person name="Hall N."/>
            <person name="Watson M."/>
            <person name="Adriaenssens E.M."/>
            <person name="Foster-Nyarko E."/>
            <person name="Jarju S."/>
            <person name="Secka A."/>
            <person name="Antonio M."/>
            <person name="Oren A."/>
            <person name="Chaudhuri R.R."/>
            <person name="La Ragione R."/>
            <person name="Hildebrand F."/>
            <person name="Pallen M.J."/>
        </authorList>
    </citation>
    <scope>NUCLEOTIDE SEQUENCE</scope>
    <source>
        <strain evidence="1">CHK165-2605</strain>
    </source>
</reference>
<proteinExistence type="predicted"/>
<sequence>MKVIGTEKEIDWLLKTLANGCLGCPYLEECNWQAQVDATQTGEAHQISCSEYLKGKLEIYIVE</sequence>